<proteinExistence type="predicted"/>
<feature type="chain" id="PRO_5012655605" evidence="1">
    <location>
        <begin position="16"/>
        <end position="41"/>
    </location>
</feature>
<reference evidence="2" key="2">
    <citation type="journal article" date="2015" name="Fish Shellfish Immunol.">
        <title>Early steps in the European eel (Anguilla anguilla)-Vibrio vulnificus interaction in the gills: Role of the RtxA13 toxin.</title>
        <authorList>
            <person name="Callol A."/>
            <person name="Pajuelo D."/>
            <person name="Ebbesson L."/>
            <person name="Teles M."/>
            <person name="MacKenzie S."/>
            <person name="Amaro C."/>
        </authorList>
    </citation>
    <scope>NUCLEOTIDE SEQUENCE</scope>
</reference>
<keyword evidence="1" id="KW-0732">Signal</keyword>
<feature type="signal peptide" evidence="1">
    <location>
        <begin position="1"/>
        <end position="15"/>
    </location>
</feature>
<dbReference type="AlphaFoldDB" id="A0A0E9PUR1"/>
<reference evidence="2" key="1">
    <citation type="submission" date="2014-11" db="EMBL/GenBank/DDBJ databases">
        <authorList>
            <person name="Amaro Gonzalez C."/>
        </authorList>
    </citation>
    <scope>NUCLEOTIDE SEQUENCE</scope>
</reference>
<sequence length="41" mass="4482">MLTCLLPFCLSLVDATFSNQVSGMYSGCPLSLNLTRPILYV</sequence>
<accession>A0A0E9PUR1</accession>
<protein>
    <submittedName>
        <fullName evidence="2">Uncharacterized protein</fullName>
    </submittedName>
</protein>
<evidence type="ECO:0000313" key="2">
    <source>
        <dbReference type="EMBL" id="JAH08022.1"/>
    </source>
</evidence>
<name>A0A0E9PUR1_ANGAN</name>
<evidence type="ECO:0000256" key="1">
    <source>
        <dbReference type="SAM" id="SignalP"/>
    </source>
</evidence>
<organism evidence="2">
    <name type="scientific">Anguilla anguilla</name>
    <name type="common">European freshwater eel</name>
    <name type="synonym">Muraena anguilla</name>
    <dbReference type="NCBI Taxonomy" id="7936"/>
    <lineage>
        <taxon>Eukaryota</taxon>
        <taxon>Metazoa</taxon>
        <taxon>Chordata</taxon>
        <taxon>Craniata</taxon>
        <taxon>Vertebrata</taxon>
        <taxon>Euteleostomi</taxon>
        <taxon>Actinopterygii</taxon>
        <taxon>Neopterygii</taxon>
        <taxon>Teleostei</taxon>
        <taxon>Anguilliformes</taxon>
        <taxon>Anguillidae</taxon>
        <taxon>Anguilla</taxon>
    </lineage>
</organism>
<dbReference type="EMBL" id="GBXM01100555">
    <property type="protein sequence ID" value="JAH08022.1"/>
    <property type="molecule type" value="Transcribed_RNA"/>
</dbReference>